<proteinExistence type="predicted"/>
<organism evidence="3">
    <name type="scientific">marine sediment metagenome</name>
    <dbReference type="NCBI Taxonomy" id="412755"/>
    <lineage>
        <taxon>unclassified sequences</taxon>
        <taxon>metagenomes</taxon>
        <taxon>ecological metagenomes</taxon>
    </lineage>
</organism>
<dbReference type="Pfam" id="PF13392">
    <property type="entry name" value="HNH_3"/>
    <property type="match status" value="1"/>
</dbReference>
<dbReference type="EMBL" id="LAZR01004232">
    <property type="protein sequence ID" value="KKN10576.1"/>
    <property type="molecule type" value="Genomic_DNA"/>
</dbReference>
<dbReference type="AlphaFoldDB" id="A0A0F9QBL8"/>
<gene>
    <name evidence="3" type="ORF">LCGC14_1035150</name>
</gene>
<comment type="caution">
    <text evidence="3">The sequence shown here is derived from an EMBL/GenBank/DDBJ whole genome shotgun (WGS) entry which is preliminary data.</text>
</comment>
<evidence type="ECO:0000313" key="3">
    <source>
        <dbReference type="EMBL" id="KKN10576.1"/>
    </source>
</evidence>
<dbReference type="InterPro" id="IPR044925">
    <property type="entry name" value="His-Me_finger_sf"/>
</dbReference>
<sequence length="196" mass="22757">MAEARLGEIINGKEIGITDAHYVQYLPCIDCSKPRWVRIVKGKPQFTRCRSCGQRHATFSRHKGETNARWKGGRIGAGGGYVQVIQRPTDKFFIMAKANGYAMEHRLVMAEHLGRPLNPWEMVHHINGIRDDNRIENLRLISKLAHDEVTLIERKLKRLENKVSEQQKYINLLKWELKQLREKVYYGRGQVAPQKD</sequence>
<feature type="domain" description="HNH nuclease" evidence="2">
    <location>
        <begin position="105"/>
        <end position="146"/>
    </location>
</feature>
<evidence type="ECO:0000256" key="1">
    <source>
        <dbReference type="SAM" id="Coils"/>
    </source>
</evidence>
<reference evidence="3" key="1">
    <citation type="journal article" date="2015" name="Nature">
        <title>Complex archaea that bridge the gap between prokaryotes and eukaryotes.</title>
        <authorList>
            <person name="Spang A."/>
            <person name="Saw J.H."/>
            <person name="Jorgensen S.L."/>
            <person name="Zaremba-Niedzwiedzka K."/>
            <person name="Martijn J."/>
            <person name="Lind A.E."/>
            <person name="van Eijk R."/>
            <person name="Schleper C."/>
            <person name="Guy L."/>
            <person name="Ettema T.J."/>
        </authorList>
    </citation>
    <scope>NUCLEOTIDE SEQUENCE</scope>
</reference>
<dbReference type="InterPro" id="IPR003615">
    <property type="entry name" value="HNH_nuc"/>
</dbReference>
<protein>
    <recommendedName>
        <fullName evidence="2">HNH nuclease domain-containing protein</fullName>
    </recommendedName>
</protein>
<name>A0A0F9QBL8_9ZZZZ</name>
<keyword evidence="1" id="KW-0175">Coiled coil</keyword>
<feature type="coiled-coil region" evidence="1">
    <location>
        <begin position="142"/>
        <end position="183"/>
    </location>
</feature>
<dbReference type="Gene3D" id="3.90.75.20">
    <property type="match status" value="1"/>
</dbReference>
<evidence type="ECO:0000259" key="2">
    <source>
        <dbReference type="Pfam" id="PF13392"/>
    </source>
</evidence>
<accession>A0A0F9QBL8</accession>
<dbReference type="SUPFAM" id="SSF54060">
    <property type="entry name" value="His-Me finger endonucleases"/>
    <property type="match status" value="1"/>
</dbReference>